<evidence type="ECO:0000313" key="1">
    <source>
        <dbReference type="EMBL" id="CUP93163.1"/>
    </source>
</evidence>
<proteinExistence type="predicted"/>
<dbReference type="RefSeq" id="WP_006873156.1">
    <property type="nucleotide sequence ID" value="NZ_CABIWA010000026.1"/>
</dbReference>
<reference evidence="1 4" key="1">
    <citation type="submission" date="2015-09" db="EMBL/GenBank/DDBJ databases">
        <authorList>
            <consortium name="Pathogen Informatics"/>
        </authorList>
    </citation>
    <scope>NUCLEOTIDE SEQUENCE [LARGE SCALE GENOMIC DNA]</scope>
    <source>
        <strain evidence="1 4">2789STDY5834939</strain>
    </source>
</reference>
<dbReference type="EMBL" id="CZBE01000017">
    <property type="protein sequence ID" value="CUP93163.1"/>
    <property type="molecule type" value="Genomic_DNA"/>
</dbReference>
<sequence length="111" mass="11744">MTVRETADILHFEILTGGGALDRPIQSVYSCDLLSFVMGRAPADSAWATVMGNVNAMAVAVLADVACVVLAEGAALDDDARAKAEQNDIAVLRSSDPVFETCLAIYTLLNR</sequence>
<gene>
    <name evidence="2" type="ORF">B5F11_14870</name>
    <name evidence="3" type="ORF">DXC40_15920</name>
    <name evidence="1" type="ORF">ERS852551_02440</name>
</gene>
<evidence type="ECO:0000313" key="6">
    <source>
        <dbReference type="Proteomes" id="UP000260828"/>
    </source>
</evidence>
<dbReference type="Proteomes" id="UP000095765">
    <property type="component" value="Unassembled WGS sequence"/>
</dbReference>
<evidence type="ECO:0000313" key="5">
    <source>
        <dbReference type="Proteomes" id="UP000196386"/>
    </source>
</evidence>
<dbReference type="Proteomes" id="UP000260828">
    <property type="component" value="Unassembled WGS sequence"/>
</dbReference>
<reference evidence="2" key="3">
    <citation type="journal article" date="2018" name="BMC Genomics">
        <title>Whole genome sequencing and function prediction of 133 gut anaerobes isolated from chicken caecum in pure cultures.</title>
        <authorList>
            <person name="Medvecky M."/>
            <person name="Cejkova D."/>
            <person name="Polansky O."/>
            <person name="Karasova D."/>
            <person name="Kubasova T."/>
            <person name="Cizek A."/>
            <person name="Rychlik I."/>
        </authorList>
    </citation>
    <scope>NUCLEOTIDE SEQUENCE</scope>
    <source>
        <strain evidence="2">An175</strain>
    </source>
</reference>
<name>A0A174S5S5_9FIRM</name>
<evidence type="ECO:0000313" key="3">
    <source>
        <dbReference type="EMBL" id="RGE65737.1"/>
    </source>
</evidence>
<dbReference type="EMBL" id="QVME01000011">
    <property type="protein sequence ID" value="RGE65737.1"/>
    <property type="molecule type" value="Genomic_DNA"/>
</dbReference>
<dbReference type="Proteomes" id="UP000196386">
    <property type="component" value="Unassembled WGS sequence"/>
</dbReference>
<dbReference type="SUPFAM" id="SSF75138">
    <property type="entry name" value="HprK N-terminal domain-like"/>
    <property type="match status" value="1"/>
</dbReference>
<organism evidence="1 4">
    <name type="scientific">Anaerotruncus colihominis</name>
    <dbReference type="NCBI Taxonomy" id="169435"/>
    <lineage>
        <taxon>Bacteria</taxon>
        <taxon>Bacillati</taxon>
        <taxon>Bacillota</taxon>
        <taxon>Clostridia</taxon>
        <taxon>Eubacteriales</taxon>
        <taxon>Oscillospiraceae</taxon>
        <taxon>Anaerotruncus</taxon>
    </lineage>
</organism>
<dbReference type="InterPro" id="IPR028979">
    <property type="entry name" value="Ser_kin/Pase_Hpr-like_N_sf"/>
</dbReference>
<reference evidence="3 6" key="4">
    <citation type="submission" date="2018-08" db="EMBL/GenBank/DDBJ databases">
        <title>A genome reference for cultivated species of the human gut microbiota.</title>
        <authorList>
            <person name="Zou Y."/>
            <person name="Xue W."/>
            <person name="Luo G."/>
        </authorList>
    </citation>
    <scope>NUCLEOTIDE SEQUENCE [LARGE SCALE GENOMIC DNA]</scope>
    <source>
        <strain evidence="3 6">TF05-12AC</strain>
    </source>
</reference>
<evidence type="ECO:0000313" key="4">
    <source>
        <dbReference type="Proteomes" id="UP000095765"/>
    </source>
</evidence>
<dbReference type="OrthoDB" id="9800356at2"/>
<accession>A0A174S5S5</accession>
<evidence type="ECO:0000313" key="2">
    <source>
        <dbReference type="EMBL" id="OUP68200.1"/>
    </source>
</evidence>
<reference evidence="5" key="2">
    <citation type="submission" date="2017-04" db="EMBL/GenBank/DDBJ databases">
        <title>Function of individual gut microbiota members based on whole genome sequencing of pure cultures obtained from chicken caecum.</title>
        <authorList>
            <person name="Medvecky M."/>
            <person name="Cejkova D."/>
            <person name="Polansky O."/>
            <person name="Karasova D."/>
            <person name="Kubasova T."/>
            <person name="Cizek A."/>
            <person name="Rychlik I."/>
        </authorList>
    </citation>
    <scope>NUCLEOTIDE SEQUENCE [LARGE SCALE GENOMIC DNA]</scope>
    <source>
        <strain evidence="5">An175</strain>
    </source>
</reference>
<dbReference type="EMBL" id="NFKP01000021">
    <property type="protein sequence ID" value="OUP68200.1"/>
    <property type="molecule type" value="Genomic_DNA"/>
</dbReference>
<dbReference type="Gene3D" id="3.40.1390.20">
    <property type="entry name" value="HprK N-terminal domain-like"/>
    <property type="match status" value="1"/>
</dbReference>
<dbReference type="AlphaFoldDB" id="A0A174S5S5"/>
<dbReference type="GeneID" id="72463699"/>
<protein>
    <submittedName>
        <fullName evidence="1">DRTGG domain</fullName>
    </submittedName>
</protein>